<dbReference type="SUPFAM" id="SSF52467">
    <property type="entry name" value="DHS-like NAD/FAD-binding domain"/>
    <property type="match status" value="1"/>
</dbReference>
<keyword evidence="3" id="KW-0285">Flavoprotein</keyword>
<reference evidence="5 6" key="1">
    <citation type="journal article" date="2019" name="Nat. Microbiol.">
        <title>Wide diversity of methane and short-chain alkane metabolisms in uncultured archaea.</title>
        <authorList>
            <person name="Borrel G."/>
            <person name="Adam P.S."/>
            <person name="McKay L.J."/>
            <person name="Chen L.X."/>
            <person name="Sierra-Garcia I.N."/>
            <person name="Sieber C.M."/>
            <person name="Letourneur Q."/>
            <person name="Ghozlane A."/>
            <person name="Andersen G.L."/>
            <person name="Li W.J."/>
            <person name="Hallam S.J."/>
            <person name="Muyzer G."/>
            <person name="de Oliveira V.M."/>
            <person name="Inskeep W.P."/>
            <person name="Banfield J.F."/>
            <person name="Gribaldo S."/>
        </authorList>
    </citation>
    <scope>NUCLEOTIDE SEQUENCE [LARGE SCALE GENOMIC DNA]</scope>
    <source>
        <strain evidence="5">NM1b</strain>
    </source>
</reference>
<dbReference type="FunFam" id="3.40.50.1220:FF:000004">
    <property type="entry name" value="Electron transfer flavoprotein"/>
    <property type="match status" value="1"/>
</dbReference>
<dbReference type="SMART" id="SM00893">
    <property type="entry name" value="ETF"/>
    <property type="match status" value="1"/>
</dbReference>
<dbReference type="SUPFAM" id="SSF52402">
    <property type="entry name" value="Adenine nucleotide alpha hydrolases-like"/>
    <property type="match status" value="1"/>
</dbReference>
<dbReference type="PANTHER" id="PTHR43153:SF1">
    <property type="entry name" value="ELECTRON TRANSFER FLAVOPROTEIN SUBUNIT ALPHA, MITOCHONDRIAL"/>
    <property type="match status" value="1"/>
</dbReference>
<comment type="caution">
    <text evidence="5">The sequence shown here is derived from an EMBL/GenBank/DDBJ whole genome shotgun (WGS) entry which is preliminary data.</text>
</comment>
<dbReference type="Gene3D" id="3.40.50.620">
    <property type="entry name" value="HUPs"/>
    <property type="match status" value="1"/>
</dbReference>
<dbReference type="InterPro" id="IPR029035">
    <property type="entry name" value="DHS-like_NAD/FAD-binding_dom"/>
</dbReference>
<accession>A0A520KZ33</accession>
<dbReference type="PANTHER" id="PTHR43153">
    <property type="entry name" value="ELECTRON TRANSFER FLAVOPROTEIN ALPHA"/>
    <property type="match status" value="1"/>
</dbReference>
<organism evidence="5 6">
    <name type="scientific">Candidatus Methanolliviera hydrocarbonicum</name>
    <dbReference type="NCBI Taxonomy" id="2491085"/>
    <lineage>
        <taxon>Archaea</taxon>
        <taxon>Methanobacteriati</taxon>
        <taxon>Methanobacteriota</taxon>
        <taxon>Candidatus Methanoliparia</taxon>
        <taxon>Candidatus Methanoliparales</taxon>
        <taxon>Candidatus Methanollivieraceae</taxon>
        <taxon>Candidatus Methanolliviera</taxon>
    </lineage>
</organism>
<sequence length="319" mass="34513">MTVYVLAEHRRGELMDVTFESISAARRLNDEVVAILLGKDLGDHAEKVAKYADKVLVVEDERIENNTEAYTQVIGELIKKDKPKVFLMGNTSMGMDIAPALAIDLDSPIATDVVGISEEGGRIKVMRSVYNGKVLSDLVLGEAETSVIAIRSGEFSAADLEEKNGEITKVDSPLKEAIENKKFLEFVEPVAGAVDITQADVLISVGRGIKDKDNLPMAEELADAVGGVVSCSRPVVDYDWLPKDRQVGTSGKTVKPKFYLAFGISGAFQHVAGMKGATMIVAINKDIKAPIFSVAQYGIVDDLLKVMPALTEKIKELKS</sequence>
<dbReference type="InterPro" id="IPR033947">
    <property type="entry name" value="ETF_alpha_N"/>
</dbReference>
<name>A0A520KZ33_9EURY</name>
<evidence type="ECO:0000256" key="1">
    <source>
        <dbReference type="ARBA" id="ARBA00005817"/>
    </source>
</evidence>
<dbReference type="CDD" id="cd01715">
    <property type="entry name" value="ETF_alpha"/>
    <property type="match status" value="1"/>
</dbReference>
<evidence type="ECO:0000313" key="6">
    <source>
        <dbReference type="Proteomes" id="UP000320766"/>
    </source>
</evidence>
<dbReference type="Pfam" id="PF00766">
    <property type="entry name" value="ETF_alpha"/>
    <property type="match status" value="1"/>
</dbReference>
<dbReference type="InterPro" id="IPR001308">
    <property type="entry name" value="ETF_a/FixB"/>
</dbReference>
<dbReference type="EMBL" id="RXIL01000035">
    <property type="protein sequence ID" value="RZN71915.1"/>
    <property type="molecule type" value="Genomic_DNA"/>
</dbReference>
<dbReference type="GO" id="GO:0050660">
    <property type="term" value="F:flavin adenine dinucleotide binding"/>
    <property type="evidence" value="ECO:0007669"/>
    <property type="project" value="InterPro"/>
</dbReference>
<dbReference type="InterPro" id="IPR014730">
    <property type="entry name" value="ETF_a/b_N"/>
</dbReference>
<protein>
    <submittedName>
        <fullName evidence="5">Electron transfer flavoprotein subunit alpha/FixB family protein</fullName>
    </submittedName>
</protein>
<keyword evidence="2" id="KW-0813">Transport</keyword>
<dbReference type="AlphaFoldDB" id="A0A520KZ33"/>
<dbReference type="Pfam" id="PF01012">
    <property type="entry name" value="ETF"/>
    <property type="match status" value="1"/>
</dbReference>
<dbReference type="GO" id="GO:0009055">
    <property type="term" value="F:electron transfer activity"/>
    <property type="evidence" value="ECO:0007669"/>
    <property type="project" value="InterPro"/>
</dbReference>
<evidence type="ECO:0000259" key="4">
    <source>
        <dbReference type="SMART" id="SM00893"/>
    </source>
</evidence>
<feature type="domain" description="Electron transfer flavoprotein alpha/beta-subunit N-terminal" evidence="4">
    <location>
        <begin position="3"/>
        <end position="190"/>
    </location>
</feature>
<dbReference type="Proteomes" id="UP000320766">
    <property type="component" value="Unassembled WGS sequence"/>
</dbReference>
<dbReference type="InterPro" id="IPR014729">
    <property type="entry name" value="Rossmann-like_a/b/a_fold"/>
</dbReference>
<comment type="similarity">
    <text evidence="1">Belongs to the ETF alpha-subunit/FixB family.</text>
</comment>
<dbReference type="PIRSF" id="PIRSF000089">
    <property type="entry name" value="Electra_flavoP_a"/>
    <property type="match status" value="1"/>
</dbReference>
<proteinExistence type="inferred from homology"/>
<gene>
    <name evidence="5" type="ORF">EF807_01915</name>
</gene>
<dbReference type="InterPro" id="IPR014731">
    <property type="entry name" value="ETF_asu_C"/>
</dbReference>
<evidence type="ECO:0000256" key="3">
    <source>
        <dbReference type="ARBA" id="ARBA00022630"/>
    </source>
</evidence>
<dbReference type="GO" id="GO:0033539">
    <property type="term" value="P:fatty acid beta-oxidation using acyl-CoA dehydrogenase"/>
    <property type="evidence" value="ECO:0007669"/>
    <property type="project" value="TreeGrafter"/>
</dbReference>
<evidence type="ECO:0000256" key="2">
    <source>
        <dbReference type="ARBA" id="ARBA00022448"/>
    </source>
</evidence>
<dbReference type="Gene3D" id="3.40.50.1220">
    <property type="entry name" value="TPP-binding domain"/>
    <property type="match status" value="1"/>
</dbReference>
<evidence type="ECO:0000313" key="5">
    <source>
        <dbReference type="EMBL" id="RZN71915.1"/>
    </source>
</evidence>